<gene>
    <name evidence="3" type="ORF">D3791_10740</name>
</gene>
<dbReference type="EMBL" id="CP032549">
    <property type="protein sequence ID" value="QIV87555.1"/>
    <property type="molecule type" value="Genomic_DNA"/>
</dbReference>
<reference evidence="3 4" key="1">
    <citation type="submission" date="2018-09" db="EMBL/GenBank/DDBJ databases">
        <title>Glutamicibacter mishrai S5-52T (LMG 29155T = KCTC 39846T).</title>
        <authorList>
            <person name="Das S.K."/>
        </authorList>
    </citation>
    <scope>NUCLEOTIDE SEQUENCE [LARGE SCALE GENOMIC DNA]</scope>
    <source>
        <strain evidence="3 4">S5-52</strain>
    </source>
</reference>
<feature type="domain" description="Helix-turn-helix" evidence="2">
    <location>
        <begin position="2"/>
        <end position="34"/>
    </location>
</feature>
<proteinExistence type="predicted"/>
<evidence type="ECO:0000259" key="2">
    <source>
        <dbReference type="Pfam" id="PF12728"/>
    </source>
</evidence>
<feature type="region of interest" description="Disordered" evidence="1">
    <location>
        <begin position="1"/>
        <end position="20"/>
    </location>
</feature>
<keyword evidence="4" id="KW-1185">Reference proteome</keyword>
<evidence type="ECO:0000313" key="3">
    <source>
        <dbReference type="EMBL" id="QIV87555.1"/>
    </source>
</evidence>
<organism evidence="3 4">
    <name type="scientific">Glutamicibacter mishrai</name>
    <dbReference type="NCBI Taxonomy" id="1775880"/>
    <lineage>
        <taxon>Bacteria</taxon>
        <taxon>Bacillati</taxon>
        <taxon>Actinomycetota</taxon>
        <taxon>Actinomycetes</taxon>
        <taxon>Micrococcales</taxon>
        <taxon>Micrococcaceae</taxon>
        <taxon>Glutamicibacter</taxon>
    </lineage>
</organism>
<accession>A0A6H0SMI7</accession>
<dbReference type="AlphaFoldDB" id="A0A6H0SMI7"/>
<name>A0A6H0SMI7_9MICC</name>
<dbReference type="GO" id="GO:0003677">
    <property type="term" value="F:DNA binding"/>
    <property type="evidence" value="ECO:0007669"/>
    <property type="project" value="UniProtKB-KW"/>
</dbReference>
<dbReference type="InterPro" id="IPR009061">
    <property type="entry name" value="DNA-bd_dom_put_sf"/>
</dbReference>
<dbReference type="InterPro" id="IPR041657">
    <property type="entry name" value="HTH_17"/>
</dbReference>
<evidence type="ECO:0000313" key="4">
    <source>
        <dbReference type="Proteomes" id="UP000502331"/>
    </source>
</evidence>
<keyword evidence="3" id="KW-0238">DNA-binding</keyword>
<dbReference type="Pfam" id="PF12728">
    <property type="entry name" value="HTH_17"/>
    <property type="match status" value="1"/>
</dbReference>
<dbReference type="SUPFAM" id="SSF46955">
    <property type="entry name" value="Putative DNA-binding domain"/>
    <property type="match status" value="1"/>
</dbReference>
<evidence type="ECO:0000256" key="1">
    <source>
        <dbReference type="SAM" id="MobiDB-lite"/>
    </source>
</evidence>
<sequence length="67" mass="7803">MAEKFNISPETVRRHAAAGQWPASRIGNRYRFSPDHARQIESESEIRTDNTPIFPEDRIRDALRHLS</sequence>
<protein>
    <submittedName>
        <fullName evidence="3">DNA-binding protein</fullName>
    </submittedName>
</protein>
<dbReference type="Proteomes" id="UP000502331">
    <property type="component" value="Chromosome"/>
</dbReference>